<name>A0A2T4Q155_STAWA</name>
<keyword evidence="3" id="KW-0449">Lipoprotein</keyword>
<sequence>MKKRVLLTLILSFALILSACANKSEDDNDHDSHSSAHAPKNAKQLKEKDIFTSNKNNATISEDEMNKALKKYLQVNSDILDNKYVMQHKLDRQSDSSTKITKKQSKQLSELSNLAVKNDLHFKKFVNNNKIPSEYKDPTNRIIKYFKALNSTIANVDEDIEQLNYQPQNSINVVDVPTNYAGDVNKKQQDKIKSFLDKKNIKTDVFDK</sequence>
<keyword evidence="2" id="KW-0732">Signal</keyword>
<feature type="region of interest" description="Disordered" evidence="1">
    <location>
        <begin position="24"/>
        <end position="50"/>
    </location>
</feature>
<dbReference type="EMBL" id="PZEV01000013">
    <property type="protein sequence ID" value="PTI51398.1"/>
    <property type="molecule type" value="Genomic_DNA"/>
</dbReference>
<organism evidence="3 4">
    <name type="scientific">Staphylococcus warneri</name>
    <dbReference type="NCBI Taxonomy" id="1292"/>
    <lineage>
        <taxon>Bacteria</taxon>
        <taxon>Bacillati</taxon>
        <taxon>Bacillota</taxon>
        <taxon>Bacilli</taxon>
        <taxon>Bacillales</taxon>
        <taxon>Staphylococcaceae</taxon>
        <taxon>Staphylococcus</taxon>
    </lineage>
</organism>
<dbReference type="NCBIfam" id="NF033193">
    <property type="entry name" value="lipo_NDxxF"/>
    <property type="match status" value="1"/>
</dbReference>
<gene>
    <name evidence="3" type="ORF">BU085_05250</name>
</gene>
<dbReference type="RefSeq" id="WP_002451492.1">
    <property type="nucleotide sequence ID" value="NZ_CP032159.1"/>
</dbReference>
<dbReference type="Proteomes" id="UP000240717">
    <property type="component" value="Unassembled WGS sequence"/>
</dbReference>
<dbReference type="GeneID" id="58061152"/>
<dbReference type="STRING" id="1194526.A284_11240"/>
<proteinExistence type="predicted"/>
<evidence type="ECO:0000256" key="1">
    <source>
        <dbReference type="SAM" id="MobiDB-lite"/>
    </source>
</evidence>
<feature type="signal peptide" evidence="2">
    <location>
        <begin position="1"/>
        <end position="21"/>
    </location>
</feature>
<evidence type="ECO:0000313" key="4">
    <source>
        <dbReference type="Proteomes" id="UP000240717"/>
    </source>
</evidence>
<accession>A0A2T4Q155</accession>
<reference evidence="3 4" key="1">
    <citation type="journal article" date="2016" name="Front. Microbiol.">
        <title>Comprehensive Phylogenetic Analysis of Bovine Non-aureus Staphylococci Species Based on Whole-Genome Sequencing.</title>
        <authorList>
            <person name="Naushad S."/>
            <person name="Barkema H.W."/>
            <person name="Luby C."/>
            <person name="Condas L.A."/>
            <person name="Nobrega D.B."/>
            <person name="Carson D.A."/>
            <person name="De Buck J."/>
        </authorList>
    </citation>
    <scope>NUCLEOTIDE SEQUENCE [LARGE SCALE GENOMIC DNA]</scope>
    <source>
        <strain evidence="3 4">SNUC 2993</strain>
    </source>
</reference>
<evidence type="ECO:0000313" key="3">
    <source>
        <dbReference type="EMBL" id="PTI51398.1"/>
    </source>
</evidence>
<protein>
    <submittedName>
        <fullName evidence="3">NDxxF motif lipoprotein</fullName>
    </submittedName>
</protein>
<dbReference type="InterPro" id="IPR047903">
    <property type="entry name" value="NDxxF_lipo"/>
</dbReference>
<comment type="caution">
    <text evidence="3">The sequence shown here is derived from an EMBL/GenBank/DDBJ whole genome shotgun (WGS) entry which is preliminary data.</text>
</comment>
<evidence type="ECO:0000256" key="2">
    <source>
        <dbReference type="SAM" id="SignalP"/>
    </source>
</evidence>
<dbReference type="PROSITE" id="PS51257">
    <property type="entry name" value="PROKAR_LIPOPROTEIN"/>
    <property type="match status" value="1"/>
</dbReference>
<dbReference type="AlphaFoldDB" id="A0A2T4Q155"/>
<feature type="chain" id="PRO_5039027653" evidence="2">
    <location>
        <begin position="22"/>
        <end position="208"/>
    </location>
</feature>